<dbReference type="PROSITE" id="PS50977">
    <property type="entry name" value="HTH_TETR_2"/>
    <property type="match status" value="1"/>
</dbReference>
<gene>
    <name evidence="7" type="ORF">CKJ66_05610</name>
</gene>
<evidence type="ECO:0000256" key="1">
    <source>
        <dbReference type="ARBA" id="ARBA00023015"/>
    </source>
</evidence>
<comment type="caution">
    <text evidence="7">The sequence shown here is derived from an EMBL/GenBank/DDBJ whole genome shotgun (WGS) entry which is preliminary data.</text>
</comment>
<evidence type="ECO:0000256" key="3">
    <source>
        <dbReference type="ARBA" id="ARBA00023163"/>
    </source>
</evidence>
<dbReference type="InterPro" id="IPR001647">
    <property type="entry name" value="HTH_TetR"/>
</dbReference>
<dbReference type="PRINTS" id="PR00455">
    <property type="entry name" value="HTHTETR"/>
</dbReference>
<evidence type="ECO:0000256" key="5">
    <source>
        <dbReference type="SAM" id="MobiDB-lite"/>
    </source>
</evidence>
<evidence type="ECO:0000313" key="7">
    <source>
        <dbReference type="EMBL" id="PBA27872.1"/>
    </source>
</evidence>
<reference evidence="7 8" key="1">
    <citation type="submission" date="2017-08" db="EMBL/GenBank/DDBJ databases">
        <title>Phylogenetic analysis of Mycobacterium avium complex whole genomes.</title>
        <authorList>
            <person name="Caverly L.J."/>
            <person name="Spilker T."/>
            <person name="Lipuma J."/>
        </authorList>
    </citation>
    <scope>NUCLEOTIDE SEQUENCE [LARGE SCALE GENOMIC DNA]</scope>
    <source>
        <strain evidence="7 8">FLAC0165</strain>
    </source>
</reference>
<feature type="DNA-binding region" description="H-T-H motif" evidence="4">
    <location>
        <begin position="43"/>
        <end position="62"/>
    </location>
</feature>
<dbReference type="PANTHER" id="PTHR30055:SF238">
    <property type="entry name" value="MYCOFACTOCIN BIOSYNTHESIS TRANSCRIPTIONAL REGULATOR MFTR-RELATED"/>
    <property type="match status" value="1"/>
</dbReference>
<keyword evidence="1" id="KW-0805">Transcription regulation</keyword>
<evidence type="ECO:0000259" key="6">
    <source>
        <dbReference type="PROSITE" id="PS50977"/>
    </source>
</evidence>
<dbReference type="GO" id="GO:0003700">
    <property type="term" value="F:DNA-binding transcription factor activity"/>
    <property type="evidence" value="ECO:0007669"/>
    <property type="project" value="TreeGrafter"/>
</dbReference>
<dbReference type="SUPFAM" id="SSF48498">
    <property type="entry name" value="Tetracyclin repressor-like, C-terminal domain"/>
    <property type="match status" value="1"/>
</dbReference>
<feature type="compositionally biased region" description="Low complexity" evidence="5">
    <location>
        <begin position="1"/>
        <end position="12"/>
    </location>
</feature>
<name>A0A2A2ZN03_MYCAV</name>
<dbReference type="InterPro" id="IPR050109">
    <property type="entry name" value="HTH-type_TetR-like_transc_reg"/>
</dbReference>
<dbReference type="PANTHER" id="PTHR30055">
    <property type="entry name" value="HTH-TYPE TRANSCRIPTIONAL REGULATOR RUTR"/>
    <property type="match status" value="1"/>
</dbReference>
<dbReference type="AlphaFoldDB" id="A0A2A2ZN03"/>
<feature type="region of interest" description="Disordered" evidence="5">
    <location>
        <begin position="1"/>
        <end position="23"/>
    </location>
</feature>
<dbReference type="Gene3D" id="1.10.357.10">
    <property type="entry name" value="Tetracycline Repressor, domain 2"/>
    <property type="match status" value="1"/>
</dbReference>
<sequence>MGGKTDSLSARRASGRSDRGEQRRRAIIAAGIRAIEEAGPGANTGDFADRAGLNRAHIYRHFASKEELDREIALTLYHEHKARIREGIRERATPQEAVRGPIVHHVTWADEHPNLFRFLSSRRYARTDDTVGNEPSGFASEIAAGGALYFPGFHKDKYADDGFIIAIHGLIDASIQWWLDHRQETRDELIERLVSQTWLLLQQRLAETGIAMDATSSAGVSTPAQQNAMP</sequence>
<evidence type="ECO:0000256" key="2">
    <source>
        <dbReference type="ARBA" id="ARBA00023125"/>
    </source>
</evidence>
<keyword evidence="2 4" id="KW-0238">DNA-binding</keyword>
<protein>
    <submittedName>
        <fullName evidence="7">TetR family transcriptional regulator</fullName>
    </submittedName>
</protein>
<dbReference type="InterPro" id="IPR009057">
    <property type="entry name" value="Homeodomain-like_sf"/>
</dbReference>
<dbReference type="InterPro" id="IPR036271">
    <property type="entry name" value="Tet_transcr_reg_TetR-rel_C_sf"/>
</dbReference>
<dbReference type="Pfam" id="PF00440">
    <property type="entry name" value="TetR_N"/>
    <property type="match status" value="1"/>
</dbReference>
<dbReference type="GO" id="GO:0000976">
    <property type="term" value="F:transcription cis-regulatory region binding"/>
    <property type="evidence" value="ECO:0007669"/>
    <property type="project" value="TreeGrafter"/>
</dbReference>
<evidence type="ECO:0000256" key="4">
    <source>
        <dbReference type="PROSITE-ProRule" id="PRU00335"/>
    </source>
</evidence>
<dbReference type="Proteomes" id="UP000217768">
    <property type="component" value="Unassembled WGS sequence"/>
</dbReference>
<accession>A0A2A2ZN03</accession>
<evidence type="ECO:0000313" key="8">
    <source>
        <dbReference type="Proteomes" id="UP000217768"/>
    </source>
</evidence>
<organism evidence="7 8">
    <name type="scientific">Mycobacterium avium</name>
    <dbReference type="NCBI Taxonomy" id="1764"/>
    <lineage>
        <taxon>Bacteria</taxon>
        <taxon>Bacillati</taxon>
        <taxon>Actinomycetota</taxon>
        <taxon>Actinomycetes</taxon>
        <taxon>Mycobacteriales</taxon>
        <taxon>Mycobacteriaceae</taxon>
        <taxon>Mycobacterium</taxon>
        <taxon>Mycobacterium avium complex (MAC)</taxon>
    </lineage>
</organism>
<proteinExistence type="predicted"/>
<feature type="domain" description="HTH tetR-type" evidence="6">
    <location>
        <begin position="21"/>
        <end position="80"/>
    </location>
</feature>
<dbReference type="SUPFAM" id="SSF46689">
    <property type="entry name" value="Homeodomain-like"/>
    <property type="match status" value="1"/>
</dbReference>
<dbReference type="EMBL" id="NSFD01000006">
    <property type="protein sequence ID" value="PBA27872.1"/>
    <property type="molecule type" value="Genomic_DNA"/>
</dbReference>
<keyword evidence="3" id="KW-0804">Transcription</keyword>